<dbReference type="EMBL" id="JANSHE010002122">
    <property type="protein sequence ID" value="KAJ2995303.1"/>
    <property type="molecule type" value="Genomic_DNA"/>
</dbReference>
<comment type="caution">
    <text evidence="1">The sequence shown here is derived from an EMBL/GenBank/DDBJ whole genome shotgun (WGS) entry which is preliminary data.</text>
</comment>
<sequence length="778" mass="87181">MVLTDSTPSIDYRLPTDVVPKHYNLTVHTDLGNATFDGVVRTDLHIVRGTSKIVFNTLDLELGEITLQLQGHEDVLHESKREFDRVAARGIITFPKTLPAGTNARLTITFEGKLTSSLSGYYRCVGDADGKNVYSLTQFQPTAARKAFPCWDEPALKATFDITMLSRFGSVNLSNMPAQSEKVCTTYSHEEDSWLARKIATLEDPSLWKVTQFQTTPPISTYLVAYANGPFKFLESSYKSPLSGKVRPLRIYATADYIWQGQFALNVVQKVMPLYEEVFDVEYPLPKLDILASSDFDLGGMENWGLIIGRTSCFLDDPNENNLRNKQYVASMASHEVAHMWFGDITTMEWWDNLYLNEGFATLVNIRMSGIPTHALLTVAAFYQVGENFILDRLFPEWRLDAHFLGSNFYPARWLDAKLSSHPIEVECPDANKIIQVINLSSTTYRTARQPPVSSLPQFLATQHYVGQDKFLKGVSAYLKKHKYKNTVTSDLWEGIQSVTNKGIPEMMDNWVKKMGYPIISVTEKEGGVHVRQERFLETGPADAAHNETIWTVPLSILTMNEDESFEIHSDELLTEREKFIPLDMSRLFKLNSGTTGFYVVQYSPERLITLGKQAVSSDSPFSLQDRIGLVRDAFALASSGHSSVSSALGLVNSMCATWQADEYLVWDAVADSLSRIASTWWEHPEVLGPLNAFRMSLFGPIAKRLGFEPLASDTTDDQQLRVKAIEQAAEAGDPWAVGEMAARFTHFLDTGDSSEIPSELAGMIYRIVSSLSLSTRT</sequence>
<protein>
    <submittedName>
        <fullName evidence="1">Uncharacterized protein</fullName>
    </submittedName>
</protein>
<proteinExistence type="predicted"/>
<dbReference type="Proteomes" id="UP001144978">
    <property type="component" value="Unassembled WGS sequence"/>
</dbReference>
<accession>A0ACC1PKR1</accession>
<keyword evidence="2" id="KW-1185">Reference proteome</keyword>
<evidence type="ECO:0000313" key="2">
    <source>
        <dbReference type="Proteomes" id="UP001144978"/>
    </source>
</evidence>
<organism evidence="1 2">
    <name type="scientific">Trametes sanguinea</name>
    <dbReference type="NCBI Taxonomy" id="158606"/>
    <lineage>
        <taxon>Eukaryota</taxon>
        <taxon>Fungi</taxon>
        <taxon>Dikarya</taxon>
        <taxon>Basidiomycota</taxon>
        <taxon>Agaricomycotina</taxon>
        <taxon>Agaricomycetes</taxon>
        <taxon>Polyporales</taxon>
        <taxon>Polyporaceae</taxon>
        <taxon>Trametes</taxon>
    </lineage>
</organism>
<name>A0ACC1PKR1_9APHY</name>
<gene>
    <name evidence="1" type="ORF">NUW54_g7413</name>
</gene>
<evidence type="ECO:0000313" key="1">
    <source>
        <dbReference type="EMBL" id="KAJ2995303.1"/>
    </source>
</evidence>
<reference evidence="1" key="1">
    <citation type="submission" date="2022-08" db="EMBL/GenBank/DDBJ databases">
        <title>Genome Sequence of Pycnoporus sanguineus.</title>
        <authorList>
            <person name="Buettner E."/>
        </authorList>
    </citation>
    <scope>NUCLEOTIDE SEQUENCE</scope>
    <source>
        <strain evidence="1">CG-C14</strain>
    </source>
</reference>